<feature type="coiled-coil region" evidence="1">
    <location>
        <begin position="114"/>
        <end position="164"/>
    </location>
</feature>
<evidence type="ECO:0000313" key="3">
    <source>
        <dbReference type="EMBL" id="GFN96450.1"/>
    </source>
</evidence>
<comment type="caution">
    <text evidence="3">The sequence shown here is derived from an EMBL/GenBank/DDBJ whole genome shotgun (WGS) entry which is preliminary data.</text>
</comment>
<evidence type="ECO:0000313" key="4">
    <source>
        <dbReference type="Proteomes" id="UP000735302"/>
    </source>
</evidence>
<keyword evidence="2" id="KW-0472">Membrane</keyword>
<keyword evidence="2" id="KW-0812">Transmembrane</keyword>
<name>A0AAV3ZKI3_9GAST</name>
<dbReference type="EMBL" id="BLXT01002679">
    <property type="protein sequence ID" value="GFN96450.1"/>
    <property type="molecule type" value="Genomic_DNA"/>
</dbReference>
<proteinExistence type="predicted"/>
<dbReference type="AlphaFoldDB" id="A0AAV3ZKI3"/>
<dbReference type="Proteomes" id="UP000735302">
    <property type="component" value="Unassembled WGS sequence"/>
</dbReference>
<evidence type="ECO:0000256" key="2">
    <source>
        <dbReference type="SAM" id="Phobius"/>
    </source>
</evidence>
<accession>A0AAV3ZKI3</accession>
<keyword evidence="4" id="KW-1185">Reference proteome</keyword>
<protein>
    <submittedName>
        <fullName evidence="3">Uncharacterized protein</fullName>
    </submittedName>
</protein>
<keyword evidence="2" id="KW-1133">Transmembrane helix</keyword>
<sequence>MEAPNWFFHNWSVYLSGHDGITVRTQFLGEAGTMVPLFCLLALVPMAFAGMSMEDMMNMQHMMQMMEQHKGWGGWGNGNGNGNGMGGGMHGGMQGNNQGGQWWNMMSAEDAEAYKKWCEERQRTEAEHKQQKELLEMWEKQEEARKMEAEKKRHEREAAERHESMMAQWKMWQMKISQQHEFEDMTYKFMEQKHAYMYMVTTQFLQFCKCSDFTEELGRYFVHDGVDWENHDDFDLDELEAIDTNDAVAVARALVEIPPICFDQRLWDEECRGKLEAEERFERPISSDIWP</sequence>
<keyword evidence="1" id="KW-0175">Coiled coil</keyword>
<feature type="transmembrane region" description="Helical" evidence="2">
    <location>
        <begin position="34"/>
        <end position="53"/>
    </location>
</feature>
<evidence type="ECO:0000256" key="1">
    <source>
        <dbReference type="SAM" id="Coils"/>
    </source>
</evidence>
<organism evidence="3 4">
    <name type="scientific">Plakobranchus ocellatus</name>
    <dbReference type="NCBI Taxonomy" id="259542"/>
    <lineage>
        <taxon>Eukaryota</taxon>
        <taxon>Metazoa</taxon>
        <taxon>Spiralia</taxon>
        <taxon>Lophotrochozoa</taxon>
        <taxon>Mollusca</taxon>
        <taxon>Gastropoda</taxon>
        <taxon>Heterobranchia</taxon>
        <taxon>Euthyneura</taxon>
        <taxon>Panpulmonata</taxon>
        <taxon>Sacoglossa</taxon>
        <taxon>Placobranchoidea</taxon>
        <taxon>Plakobranchidae</taxon>
        <taxon>Plakobranchus</taxon>
    </lineage>
</organism>
<gene>
    <name evidence="3" type="ORF">PoB_002295600</name>
</gene>
<reference evidence="3 4" key="1">
    <citation type="journal article" date="2021" name="Elife">
        <title>Chloroplast acquisition without the gene transfer in kleptoplastic sea slugs, Plakobranchus ocellatus.</title>
        <authorList>
            <person name="Maeda T."/>
            <person name="Takahashi S."/>
            <person name="Yoshida T."/>
            <person name="Shimamura S."/>
            <person name="Takaki Y."/>
            <person name="Nagai Y."/>
            <person name="Toyoda A."/>
            <person name="Suzuki Y."/>
            <person name="Arimoto A."/>
            <person name="Ishii H."/>
            <person name="Satoh N."/>
            <person name="Nishiyama T."/>
            <person name="Hasebe M."/>
            <person name="Maruyama T."/>
            <person name="Minagawa J."/>
            <person name="Obokata J."/>
            <person name="Shigenobu S."/>
        </authorList>
    </citation>
    <scope>NUCLEOTIDE SEQUENCE [LARGE SCALE GENOMIC DNA]</scope>
</reference>